<name>K6W8H8_9ACTN</name>
<evidence type="ECO:0000313" key="3">
    <source>
        <dbReference type="Proteomes" id="UP000008363"/>
    </source>
</evidence>
<feature type="signal peptide" evidence="1">
    <location>
        <begin position="1"/>
        <end position="30"/>
    </location>
</feature>
<organism evidence="2 3">
    <name type="scientific">Gordonia rhizosphera NBRC 16068</name>
    <dbReference type="NCBI Taxonomy" id="1108045"/>
    <lineage>
        <taxon>Bacteria</taxon>
        <taxon>Bacillati</taxon>
        <taxon>Actinomycetota</taxon>
        <taxon>Actinomycetes</taxon>
        <taxon>Mycobacteriales</taxon>
        <taxon>Gordoniaceae</taxon>
        <taxon>Gordonia</taxon>
    </lineage>
</organism>
<dbReference type="InterPro" id="IPR006311">
    <property type="entry name" value="TAT_signal"/>
</dbReference>
<accession>K6W8H8</accession>
<evidence type="ECO:0008006" key="4">
    <source>
        <dbReference type="Google" id="ProtNLM"/>
    </source>
</evidence>
<evidence type="ECO:0000313" key="2">
    <source>
        <dbReference type="EMBL" id="GAB88532.1"/>
    </source>
</evidence>
<feature type="chain" id="PRO_5003898331" description="Secreted protein" evidence="1">
    <location>
        <begin position="31"/>
        <end position="136"/>
    </location>
</feature>
<dbReference type="STRING" id="1108045.GORHZ_026_00310"/>
<dbReference type="OrthoDB" id="5149662at2"/>
<gene>
    <name evidence="2" type="ORF">GORHZ_026_00310</name>
</gene>
<reference evidence="2 3" key="1">
    <citation type="submission" date="2012-08" db="EMBL/GenBank/DDBJ databases">
        <title>Whole genome shotgun sequence of Gordonia rhizosphera NBRC 16068.</title>
        <authorList>
            <person name="Takarada H."/>
            <person name="Isaki S."/>
            <person name="Hosoyama A."/>
            <person name="Tsuchikane K."/>
            <person name="Katsumata H."/>
            <person name="Baba S."/>
            <person name="Ohji S."/>
            <person name="Yamazaki S."/>
            <person name="Fujita N."/>
        </authorList>
    </citation>
    <scope>NUCLEOTIDE SEQUENCE [LARGE SCALE GENOMIC DNA]</scope>
    <source>
        <strain evidence="2 3">NBRC 16068</strain>
    </source>
</reference>
<protein>
    <recommendedName>
        <fullName evidence="4">Secreted protein</fullName>
    </recommendedName>
</protein>
<comment type="caution">
    <text evidence="2">The sequence shown here is derived from an EMBL/GenBank/DDBJ whole genome shotgun (WGS) entry which is preliminary data.</text>
</comment>
<dbReference type="Proteomes" id="UP000008363">
    <property type="component" value="Unassembled WGS sequence"/>
</dbReference>
<keyword evidence="3" id="KW-1185">Reference proteome</keyword>
<dbReference type="EMBL" id="BAHC01000026">
    <property type="protein sequence ID" value="GAB88532.1"/>
    <property type="molecule type" value="Genomic_DNA"/>
</dbReference>
<sequence>MRGESVTRRAVTAVAAVGLALALTAGPVHAAPATTVVAGCDGSKLFAPTTLSSILCGDGGVIVTDIRWMGWTDSWATGLGTEHRKTCVPNCASGGITTQQVGVWLGAPRNGAFTEVALYSSPDRPPRTYRLTGRLR</sequence>
<proteinExistence type="predicted"/>
<dbReference type="eggNOG" id="ENOG5030JD6">
    <property type="taxonomic scope" value="Bacteria"/>
</dbReference>
<dbReference type="PROSITE" id="PS51318">
    <property type="entry name" value="TAT"/>
    <property type="match status" value="1"/>
</dbReference>
<keyword evidence="1" id="KW-0732">Signal</keyword>
<dbReference type="RefSeq" id="WP_006330002.1">
    <property type="nucleotide sequence ID" value="NZ_BAHC01000026.1"/>
</dbReference>
<evidence type="ECO:0000256" key="1">
    <source>
        <dbReference type="SAM" id="SignalP"/>
    </source>
</evidence>
<dbReference type="AlphaFoldDB" id="K6W8H8"/>